<evidence type="ECO:0000259" key="1">
    <source>
        <dbReference type="Pfam" id="PF09823"/>
    </source>
</evidence>
<protein>
    <submittedName>
        <fullName evidence="2">Restriction endonuclease-like protein</fullName>
    </submittedName>
</protein>
<organism evidence="2 3">
    <name type="scientific">Metallumcola ferriviriculae</name>
    <dbReference type="NCBI Taxonomy" id="3039180"/>
    <lineage>
        <taxon>Bacteria</taxon>
        <taxon>Bacillati</taxon>
        <taxon>Bacillota</taxon>
        <taxon>Clostridia</taxon>
        <taxon>Neomoorellales</taxon>
        <taxon>Desulfitibacteraceae</taxon>
        <taxon>Metallumcola</taxon>
    </lineage>
</organism>
<accession>A0AAU0ULV9</accession>
<reference evidence="2 3" key="1">
    <citation type="submission" date="2023-04" db="EMBL/GenBank/DDBJ databases">
        <authorList>
            <person name="Hsu D."/>
        </authorList>
    </citation>
    <scope>NUCLEOTIDE SEQUENCE [LARGE SCALE GENOMIC DNA]</scope>
    <source>
        <strain evidence="2 3">MK1</strain>
    </source>
</reference>
<dbReference type="InterPro" id="IPR018633">
    <property type="entry name" value="DUF2357"/>
</dbReference>
<dbReference type="RefSeq" id="WP_366924347.1">
    <property type="nucleotide sequence ID" value="NZ_CP121694.1"/>
</dbReference>
<dbReference type="KEGG" id="dbc:MFMK1_001317"/>
<evidence type="ECO:0000313" key="2">
    <source>
        <dbReference type="EMBL" id="WRO21507.1"/>
    </source>
</evidence>
<dbReference type="InterPro" id="IPR007505">
    <property type="entry name" value="PDDEXK_7"/>
</dbReference>
<dbReference type="Proteomes" id="UP001329915">
    <property type="component" value="Chromosome"/>
</dbReference>
<proteinExistence type="predicted"/>
<dbReference type="EMBL" id="CP121694">
    <property type="protein sequence ID" value="WRO21507.1"/>
    <property type="molecule type" value="Genomic_DNA"/>
</dbReference>
<gene>
    <name evidence="2" type="ORF">MFMK1_001317</name>
</gene>
<dbReference type="AlphaFoldDB" id="A0AAU0ULV9"/>
<feature type="domain" description="DUF2357" evidence="1">
    <location>
        <begin position="128"/>
        <end position="380"/>
    </location>
</feature>
<name>A0AAU0ULV9_9FIRM</name>
<dbReference type="Pfam" id="PF09823">
    <property type="entry name" value="DUF2357"/>
    <property type="match status" value="1"/>
</dbReference>
<dbReference type="Pfam" id="PF04411">
    <property type="entry name" value="PDDEXK_7"/>
    <property type="match status" value="1"/>
</dbReference>
<evidence type="ECO:0000313" key="3">
    <source>
        <dbReference type="Proteomes" id="UP001329915"/>
    </source>
</evidence>
<sequence>MVSHLSGRKDEELLVIETKELTLAIKGKPVHPTVDRLNLHQSEAGDWVKAELVISSYDGEFEAGVFDPFKEGSKSAYNLGGKVFPCFYENQTYQLVIEDKTDGDLEFFHENKYLRQAVGYIGNSKVMTGNLNFRNDIGYSEFKVLGANAPVLAVKLEVFPAKIEYRSDYYKLLTEVNAELYNLAFDFMRRTYLSAAVTPSKKPTPTEFFSIIQYCFEKLYQALERIKRNPHHIVSSREQLNIPEKVKRTNGHTLKWLSKNQSLLEKSKRGITVNNQKYLPPKLLESRKEVNFDTFENKFIKWVIKTIENKLKQFQYTYQRAINEDAYDDALSQKIASMRNRLSRFTRYSFLADVGELHSFTNLSLVLQMAPGYREVYKYYLMLIKGLSLQSDVFNISIKNIALLYEYWCFLKMNSILRDKYRLDKHDLIRVNNKGLTMQLDKSKRANIHYTDPQNDEKIVLAYNNLLNIKMPTTNQQPDNMLTLKKENSDTKYQYVFDAKYRINPAMPGSSYFEKYGKPGPEEDDINTMHRYRDAIMYAQGEQLSKTVFGAYILFPFRDGEDYAGANDGNPHQFYSSIDQVNIGGLPFLPGETSLMEEFLDELILDSTESAFERVVSQSGADRYYQEKYQRRTVLVGALKRKEQLKVNLDNNFYYIPYDSVKKTCFNIKYVALYQSEGHFSGESGVRHYGEVADMEVIKRSEIKELPSSNERLYVKFKIKEWQELKKPIKPVGYGVRSHLYTTHHLLKMAAELPELSIGSDEELRLWKELRRIDKAVKLRPSGRQLGEGDNVKGIEFSNLLLEVKDGQLLVTDGDEVEVISLGLLHSQPRSVVKRILRLSQQ</sequence>
<keyword evidence="3" id="KW-1185">Reference proteome</keyword>